<sequence>MKLSGETQPTGKSTGEERKIEGEVESSKVEGDKMMFTIKHAGLKIPNEVAESERADAERWAVVRSKTCTKTAGDCQRQNDRSMLSRSLMDRSANYVDEEGQSRGGFVRGGSGLVERDIYHIDRVRFKERTRRDSEDVINGRCVLGECNERA</sequence>
<organism evidence="1 2">
    <name type="scientific">Arctium lappa</name>
    <name type="common">Greater burdock</name>
    <name type="synonym">Lappa major</name>
    <dbReference type="NCBI Taxonomy" id="4217"/>
    <lineage>
        <taxon>Eukaryota</taxon>
        <taxon>Viridiplantae</taxon>
        <taxon>Streptophyta</taxon>
        <taxon>Embryophyta</taxon>
        <taxon>Tracheophyta</taxon>
        <taxon>Spermatophyta</taxon>
        <taxon>Magnoliopsida</taxon>
        <taxon>eudicotyledons</taxon>
        <taxon>Gunneridae</taxon>
        <taxon>Pentapetalae</taxon>
        <taxon>asterids</taxon>
        <taxon>campanulids</taxon>
        <taxon>Asterales</taxon>
        <taxon>Asteraceae</taxon>
        <taxon>Carduoideae</taxon>
        <taxon>Cardueae</taxon>
        <taxon>Arctiinae</taxon>
        <taxon>Arctium</taxon>
    </lineage>
</organism>
<proteinExistence type="predicted"/>
<name>A0ACB8Y2N0_ARCLA</name>
<evidence type="ECO:0000313" key="1">
    <source>
        <dbReference type="EMBL" id="KAI3678266.1"/>
    </source>
</evidence>
<dbReference type="Proteomes" id="UP001055879">
    <property type="component" value="Linkage Group LG14"/>
</dbReference>
<reference evidence="1 2" key="2">
    <citation type="journal article" date="2022" name="Mol. Ecol. Resour.">
        <title>The genomes of chicory, endive, great burdock and yacon provide insights into Asteraceae paleo-polyploidization history and plant inulin production.</title>
        <authorList>
            <person name="Fan W."/>
            <person name="Wang S."/>
            <person name="Wang H."/>
            <person name="Wang A."/>
            <person name="Jiang F."/>
            <person name="Liu H."/>
            <person name="Zhao H."/>
            <person name="Xu D."/>
            <person name="Zhang Y."/>
        </authorList>
    </citation>
    <scope>NUCLEOTIDE SEQUENCE [LARGE SCALE GENOMIC DNA]</scope>
    <source>
        <strain evidence="2">cv. Niubang</strain>
    </source>
</reference>
<protein>
    <submittedName>
        <fullName evidence="1">Uncharacterized protein</fullName>
    </submittedName>
</protein>
<accession>A0ACB8Y2N0</accession>
<gene>
    <name evidence="1" type="ORF">L6452_37553</name>
</gene>
<comment type="caution">
    <text evidence="1">The sequence shown here is derived from an EMBL/GenBank/DDBJ whole genome shotgun (WGS) entry which is preliminary data.</text>
</comment>
<reference evidence="2" key="1">
    <citation type="journal article" date="2022" name="Mol. Ecol. Resour.">
        <title>The genomes of chicory, endive, great burdock and yacon provide insights into Asteraceae palaeo-polyploidization history and plant inulin production.</title>
        <authorList>
            <person name="Fan W."/>
            <person name="Wang S."/>
            <person name="Wang H."/>
            <person name="Wang A."/>
            <person name="Jiang F."/>
            <person name="Liu H."/>
            <person name="Zhao H."/>
            <person name="Xu D."/>
            <person name="Zhang Y."/>
        </authorList>
    </citation>
    <scope>NUCLEOTIDE SEQUENCE [LARGE SCALE GENOMIC DNA]</scope>
    <source>
        <strain evidence="2">cv. Niubang</strain>
    </source>
</reference>
<keyword evidence="2" id="KW-1185">Reference proteome</keyword>
<evidence type="ECO:0000313" key="2">
    <source>
        <dbReference type="Proteomes" id="UP001055879"/>
    </source>
</evidence>
<dbReference type="EMBL" id="CM042060">
    <property type="protein sequence ID" value="KAI3678266.1"/>
    <property type="molecule type" value="Genomic_DNA"/>
</dbReference>